<dbReference type="AlphaFoldDB" id="A0A0G0FLK9"/>
<evidence type="ECO:0000313" key="3">
    <source>
        <dbReference type="Proteomes" id="UP000034508"/>
    </source>
</evidence>
<dbReference type="CDD" id="cd05403">
    <property type="entry name" value="NT_KNTase_like"/>
    <property type="match status" value="1"/>
</dbReference>
<dbReference type="EMBL" id="LBSM01000002">
    <property type="protein sequence ID" value="KKQ18682.1"/>
    <property type="molecule type" value="Genomic_DNA"/>
</dbReference>
<dbReference type="InterPro" id="IPR041633">
    <property type="entry name" value="Polbeta"/>
</dbReference>
<evidence type="ECO:0000259" key="1">
    <source>
        <dbReference type="Pfam" id="PF18765"/>
    </source>
</evidence>
<gene>
    <name evidence="2" type="ORF">US31_C0002G0027</name>
</gene>
<name>A0A0G0FLK9_9BACT</name>
<comment type="caution">
    <text evidence="2">The sequence shown here is derived from an EMBL/GenBank/DDBJ whole genome shotgun (WGS) entry which is preliminary data.</text>
</comment>
<dbReference type="Proteomes" id="UP000034508">
    <property type="component" value="Unassembled WGS sequence"/>
</dbReference>
<dbReference type="Pfam" id="PF18765">
    <property type="entry name" value="Polbeta"/>
    <property type="match status" value="1"/>
</dbReference>
<dbReference type="InterPro" id="IPR052548">
    <property type="entry name" value="Type_VII_TA_antitoxin"/>
</dbReference>
<dbReference type="Gene3D" id="3.30.460.10">
    <property type="entry name" value="Beta Polymerase, domain 2"/>
    <property type="match status" value="1"/>
</dbReference>
<feature type="domain" description="Polymerase beta nucleotidyltransferase" evidence="1">
    <location>
        <begin position="14"/>
        <end position="109"/>
    </location>
</feature>
<accession>A0A0G0FLK9</accession>
<organism evidence="2 3">
    <name type="scientific">Berkelbacteria bacterium GW2011_GWA1_36_9</name>
    <dbReference type="NCBI Taxonomy" id="1618331"/>
    <lineage>
        <taxon>Bacteria</taxon>
        <taxon>Candidatus Berkelbacteria</taxon>
    </lineage>
</organism>
<evidence type="ECO:0000313" key="2">
    <source>
        <dbReference type="EMBL" id="KKQ18682.1"/>
    </source>
</evidence>
<dbReference type="InterPro" id="IPR043519">
    <property type="entry name" value="NT_sf"/>
</dbReference>
<protein>
    <submittedName>
        <fullName evidence="2">Polymerase beta domain protein region protein</fullName>
    </submittedName>
</protein>
<sequence>MSSEIQEQLNLIVQSIIRETQPERIILFGSYANGKPRKDSDFDLFIVKNTTLRSVDRDQEIRKVLPFNRKKGVDLIVLTSQEVDQAFREKNIFIHKIFKEGKELYAKNKRIYGLVQKSSR</sequence>
<dbReference type="PANTHER" id="PTHR33933:SF1">
    <property type="entry name" value="PROTEIN ADENYLYLTRANSFERASE MNTA-RELATED"/>
    <property type="match status" value="1"/>
</dbReference>
<reference evidence="2 3" key="1">
    <citation type="journal article" date="2015" name="Nature">
        <title>rRNA introns, odd ribosomes, and small enigmatic genomes across a large radiation of phyla.</title>
        <authorList>
            <person name="Brown C.T."/>
            <person name="Hug L.A."/>
            <person name="Thomas B.C."/>
            <person name="Sharon I."/>
            <person name="Castelle C.J."/>
            <person name="Singh A."/>
            <person name="Wilkins M.J."/>
            <person name="Williams K.H."/>
            <person name="Banfield J.F."/>
        </authorList>
    </citation>
    <scope>NUCLEOTIDE SEQUENCE [LARGE SCALE GENOMIC DNA]</scope>
</reference>
<proteinExistence type="predicted"/>
<dbReference type="SUPFAM" id="SSF81301">
    <property type="entry name" value="Nucleotidyltransferase"/>
    <property type="match status" value="1"/>
</dbReference>
<dbReference type="PANTHER" id="PTHR33933">
    <property type="entry name" value="NUCLEOTIDYLTRANSFERASE"/>
    <property type="match status" value="1"/>
</dbReference>